<feature type="region of interest" description="Disordered" evidence="4">
    <location>
        <begin position="468"/>
        <end position="550"/>
    </location>
</feature>
<name>A0A6L2PQK6_COPFO</name>
<evidence type="ECO:0000259" key="5">
    <source>
        <dbReference type="Pfam" id="PF15914"/>
    </source>
</evidence>
<feature type="compositionally biased region" description="Low complexity" evidence="4">
    <location>
        <begin position="585"/>
        <end position="595"/>
    </location>
</feature>
<dbReference type="OrthoDB" id="10044608at2759"/>
<dbReference type="InterPro" id="IPR029717">
    <property type="entry name" value="FAM193"/>
</dbReference>
<evidence type="ECO:0000256" key="4">
    <source>
        <dbReference type="SAM" id="MobiDB-lite"/>
    </source>
</evidence>
<feature type="domain" description="FAM193 C-terminal" evidence="5">
    <location>
        <begin position="1486"/>
        <end position="1541"/>
    </location>
</feature>
<accession>A0A6L2PQK6</accession>
<dbReference type="InterPro" id="IPR031802">
    <property type="entry name" value="FAM193_C"/>
</dbReference>
<feature type="region of interest" description="Disordered" evidence="4">
    <location>
        <begin position="166"/>
        <end position="198"/>
    </location>
</feature>
<protein>
    <recommendedName>
        <fullName evidence="5">FAM193 C-terminal domain-containing protein</fullName>
    </recommendedName>
</protein>
<evidence type="ECO:0000313" key="7">
    <source>
        <dbReference type="Proteomes" id="UP000502823"/>
    </source>
</evidence>
<feature type="region of interest" description="Disordered" evidence="4">
    <location>
        <begin position="1090"/>
        <end position="1140"/>
    </location>
</feature>
<feature type="region of interest" description="Disordered" evidence="4">
    <location>
        <begin position="1428"/>
        <end position="1480"/>
    </location>
</feature>
<reference evidence="7" key="1">
    <citation type="submission" date="2020-01" db="EMBL/GenBank/DDBJ databases">
        <title>Draft genome sequence of the Termite Coptotermes fromosanus.</title>
        <authorList>
            <person name="Itakura S."/>
            <person name="Yosikawa Y."/>
            <person name="Umezawa K."/>
        </authorList>
    </citation>
    <scope>NUCLEOTIDE SEQUENCE [LARGE SCALE GENOMIC DNA]</scope>
</reference>
<dbReference type="Pfam" id="PF15914">
    <property type="entry name" value="FAM193_C"/>
    <property type="match status" value="1"/>
</dbReference>
<feature type="compositionally biased region" description="Low complexity" evidence="4">
    <location>
        <begin position="1312"/>
        <end position="1327"/>
    </location>
</feature>
<feature type="region of interest" description="Disordered" evidence="4">
    <location>
        <begin position="1311"/>
        <end position="1342"/>
    </location>
</feature>
<keyword evidence="7" id="KW-1185">Reference proteome</keyword>
<feature type="region of interest" description="Disordered" evidence="4">
    <location>
        <begin position="644"/>
        <end position="673"/>
    </location>
</feature>
<feature type="region of interest" description="Disordered" evidence="4">
    <location>
        <begin position="1040"/>
        <end position="1059"/>
    </location>
</feature>
<feature type="region of interest" description="Disordered" evidence="4">
    <location>
        <begin position="902"/>
        <end position="979"/>
    </location>
</feature>
<feature type="region of interest" description="Disordered" evidence="4">
    <location>
        <begin position="399"/>
        <end position="453"/>
    </location>
</feature>
<feature type="region of interest" description="Disordered" evidence="4">
    <location>
        <begin position="569"/>
        <end position="597"/>
    </location>
</feature>
<feature type="compositionally biased region" description="Polar residues" evidence="4">
    <location>
        <begin position="367"/>
        <end position="380"/>
    </location>
</feature>
<feature type="compositionally biased region" description="Polar residues" evidence="4">
    <location>
        <begin position="961"/>
        <end position="979"/>
    </location>
</feature>
<feature type="compositionally biased region" description="Basic residues" evidence="4">
    <location>
        <begin position="1179"/>
        <end position="1188"/>
    </location>
</feature>
<feature type="region of interest" description="Disordered" evidence="4">
    <location>
        <begin position="731"/>
        <end position="808"/>
    </location>
</feature>
<feature type="compositionally biased region" description="Polar residues" evidence="4">
    <location>
        <begin position="521"/>
        <end position="535"/>
    </location>
</feature>
<feature type="compositionally biased region" description="Basic and acidic residues" evidence="4">
    <location>
        <begin position="747"/>
        <end position="774"/>
    </location>
</feature>
<feature type="compositionally biased region" description="Low complexity" evidence="4">
    <location>
        <begin position="789"/>
        <end position="804"/>
    </location>
</feature>
<evidence type="ECO:0000313" key="6">
    <source>
        <dbReference type="EMBL" id="GFG32207.1"/>
    </source>
</evidence>
<keyword evidence="3" id="KW-0175">Coiled coil</keyword>
<sequence length="1545" mass="163224">MLPGKNQAYSELVHNYLAFDDEMTLIGAMWRDTETRVHQYNQEQATLKAKQRMLREDWELFKAQRKLLQQKMWNKTASDLREFDEQLMALTNLRGPTPGPGPGSPRDSSPDDDTGGSGGYCPGCSSRRGCPCDECAVTHLLTCGGLITPPDSPGPLHKVDVTQEYRVEGEGSEQPPESPSEPDVVNEGAIGGGDSEGAELASAQQQSCECHVCTAPLMTPMELMESYECHTCVPGGASAVNLNLHAGGFHLYPHIHGTGGGGDASSLYPHLYNIHPSLLTQLGSKHSRLGVHLQDQLQLTAGAETKPVHLLQSQLTSPAVSTVTDLLPLEVLPPPSSPPTAAAPLPNHPKSTTSPGTSPLAPKAPTSVPQAHKQSFSGMVSTVTKETIPTSVDSVVKLGAPCREHGGNGKVPLQNMQSSASTQTSPNKAKTHPQQHVGVAQQKSLGSVSTQSALPRQQLTQNSMKRIPAVAASQQPSANGHHHPVSSVSSSVRHSTTQTASPPGHSHAHSHQPLPDVVKSAATSTTPHRATSGTAASKVPAHSCHKSLRNGGSIEPIKRVACTDYPDSEAVDLEDSSSQDDTCSERSSSTTTSTQRDSRHCDCCYCEVFGHGMPSVAPVSRNYQEMRERLRLLLTKKKAKCKVGGTGAGGTSGTGSAAVPQAGAAPSPGTTETLVKPSTALAAGTSSIPSAGTTGPVLAKQDSADSLPQSVKDPRDLEALLDFIEGNQSSKCKDAKKAAKKARQKQKKLEEKEKKDQEEAERQRLEELQNKKPEVTITVVNTSGSHGVGPNTASSSRSNSGKGNKNAKKADSLLVEQGNNSKAEGISVTGENAHTQATSATLQQPPQMVTIKRVMEANGTEPTVTITLKGATPDKDKVLFTLVNGQVCQSQADSKVEVQALSNQDTKHGHTNSNSASSKKKKNKGNNNSCSQQQNNPPAVAATTKSQHSTAKNSALPKASSGANSSFAPNCGGKQQTLSVNSKSNMSHLELPSSPIMVDHATNDLLSVISPLTHAPSIRNQFTTGTAIQINNVINTISSAGKTPSVSSSVPSQRLKPEASLPAASSASFSLENLKLPPGITITKVDGPTAAALRKAQPKPSESSKSTHSVTSNHSSSTVVSGLTPTGSSSSLRFREGGGISQGISGSNVIVVDTVKMKEELEVATVNGGESSHSNNGNSKKKNKKKNKNQNNTAGGNVNGQPQRQQQLRNGVAANQVNGKHVSSAGGKNQNLQNGTNVRIQPQVHPVLSKNSVRPQTIAMNASQLAQKPAFFMVNGSMVTIRNPVLHQAMAANSRFAQQGSGQAEILVNGEVPNSKPGNKPSKKSVNLPTANGIVGVKGKENGTVPPRFANADNAMLQNRLVPHVECNGLNSIPGLHISKVSTPVGRPEENGIAMRGSANMLPPRMRIQQQQSPPSHVAEVRKVNHNHVNTRQEDSPLQHSSAARSAMREAMAASLAAANEAKKKKKKKKGAGGQGHSDDWNLVESVFAPKDIDLENGDIDDDERELEAFKRFCFNSVPPQRKEKVHLNIKDIVLKKKSSAIGCS</sequence>
<feature type="compositionally biased region" description="Low complexity" evidence="4">
    <location>
        <begin position="1189"/>
        <end position="1200"/>
    </location>
</feature>
<feature type="compositionally biased region" description="Low complexity" evidence="4">
    <location>
        <begin position="1167"/>
        <end position="1178"/>
    </location>
</feature>
<organism evidence="6 7">
    <name type="scientific">Coptotermes formosanus</name>
    <name type="common">Formosan subterranean termite</name>
    <dbReference type="NCBI Taxonomy" id="36987"/>
    <lineage>
        <taxon>Eukaryota</taxon>
        <taxon>Metazoa</taxon>
        <taxon>Ecdysozoa</taxon>
        <taxon>Arthropoda</taxon>
        <taxon>Hexapoda</taxon>
        <taxon>Insecta</taxon>
        <taxon>Pterygota</taxon>
        <taxon>Neoptera</taxon>
        <taxon>Polyneoptera</taxon>
        <taxon>Dictyoptera</taxon>
        <taxon>Blattodea</taxon>
        <taxon>Blattoidea</taxon>
        <taxon>Termitoidae</taxon>
        <taxon>Rhinotermitidae</taxon>
        <taxon>Coptotermes</taxon>
    </lineage>
</organism>
<comment type="caution">
    <text evidence="6">The sequence shown here is derived from an EMBL/GenBank/DDBJ whole genome shotgun (WGS) entry which is preliminary data.</text>
</comment>
<evidence type="ECO:0000256" key="1">
    <source>
        <dbReference type="ARBA" id="ARBA00009689"/>
    </source>
</evidence>
<feature type="region of interest" description="Disordered" evidence="4">
    <location>
        <begin position="685"/>
        <end position="711"/>
    </location>
</feature>
<feature type="region of interest" description="Disordered" evidence="4">
    <location>
        <begin position="1164"/>
        <end position="1209"/>
    </location>
</feature>
<feature type="compositionally biased region" description="Polar residues" evidence="4">
    <location>
        <begin position="441"/>
        <end position="453"/>
    </location>
</feature>
<feature type="compositionally biased region" description="Polar residues" evidence="4">
    <location>
        <begin position="943"/>
        <end position="953"/>
    </location>
</feature>
<feature type="compositionally biased region" description="Polar residues" evidence="4">
    <location>
        <begin position="414"/>
        <end position="434"/>
    </location>
</feature>
<dbReference type="Proteomes" id="UP000502823">
    <property type="component" value="Unassembled WGS sequence"/>
</dbReference>
<evidence type="ECO:0000256" key="2">
    <source>
        <dbReference type="ARBA" id="ARBA00022553"/>
    </source>
</evidence>
<dbReference type="EMBL" id="BLKM01000354">
    <property type="protein sequence ID" value="GFG32207.1"/>
    <property type="molecule type" value="Genomic_DNA"/>
</dbReference>
<dbReference type="InParanoid" id="A0A6L2PQK6"/>
<proteinExistence type="inferred from homology"/>
<feature type="compositionally biased region" description="Low complexity" evidence="4">
    <location>
        <begin position="485"/>
        <end position="505"/>
    </location>
</feature>
<dbReference type="PANTHER" id="PTHR15109:SF4">
    <property type="entry name" value="FAM193 C-TERMINAL DOMAIN-CONTAINING PROTEIN"/>
    <property type="match status" value="1"/>
</dbReference>
<feature type="region of interest" description="Disordered" evidence="4">
    <location>
        <begin position="330"/>
        <end position="380"/>
    </location>
</feature>
<feature type="region of interest" description="Disordered" evidence="4">
    <location>
        <begin position="91"/>
        <end position="117"/>
    </location>
</feature>
<gene>
    <name evidence="6" type="ORF">Cfor_02030</name>
</gene>
<feature type="compositionally biased region" description="Gly residues" evidence="4">
    <location>
        <begin position="644"/>
        <end position="653"/>
    </location>
</feature>
<feature type="compositionally biased region" description="Low complexity" evidence="4">
    <location>
        <begin position="1101"/>
        <end position="1132"/>
    </location>
</feature>
<feature type="compositionally biased region" description="Acidic residues" evidence="4">
    <location>
        <begin position="569"/>
        <end position="578"/>
    </location>
</feature>
<evidence type="ECO:0000256" key="3">
    <source>
        <dbReference type="ARBA" id="ARBA00023054"/>
    </source>
</evidence>
<feature type="compositionally biased region" description="Low complexity" evidence="4">
    <location>
        <begin position="925"/>
        <end position="936"/>
    </location>
</feature>
<dbReference type="PANTHER" id="PTHR15109">
    <property type="entry name" value="AGAP004327-PA"/>
    <property type="match status" value="1"/>
</dbReference>
<feature type="compositionally biased region" description="Low complexity" evidence="4">
    <location>
        <begin position="1443"/>
        <end position="1460"/>
    </location>
</feature>
<keyword evidence="2" id="KW-0597">Phosphoprotein</keyword>
<comment type="similarity">
    <text evidence="1">Belongs to the FAM193 family.</text>
</comment>
<feature type="compositionally biased region" description="Polar residues" evidence="4">
    <location>
        <begin position="1040"/>
        <end position="1052"/>
    </location>
</feature>